<dbReference type="NCBIfam" id="NF038402">
    <property type="entry name" value="TroA_like"/>
    <property type="match status" value="1"/>
</dbReference>
<evidence type="ECO:0000256" key="1">
    <source>
        <dbReference type="ARBA" id="ARBA00022729"/>
    </source>
</evidence>
<feature type="domain" description="Fe/B12 periplasmic-binding" evidence="2">
    <location>
        <begin position="37"/>
        <end position="291"/>
    </location>
</feature>
<evidence type="ECO:0000259" key="2">
    <source>
        <dbReference type="PROSITE" id="PS50983"/>
    </source>
</evidence>
<dbReference type="AlphaFoldDB" id="I4BU87"/>
<evidence type="ECO:0000313" key="4">
    <source>
        <dbReference type="Proteomes" id="UP000006061"/>
    </source>
</evidence>
<gene>
    <name evidence="3" type="ordered locus">Anamo_0173</name>
</gene>
<dbReference type="InterPro" id="IPR050902">
    <property type="entry name" value="ABC_Transporter_SBP"/>
</dbReference>
<dbReference type="Gene3D" id="3.40.50.1980">
    <property type="entry name" value="Nitrogenase molybdenum iron protein domain"/>
    <property type="match status" value="2"/>
</dbReference>
<dbReference type="eggNOG" id="COG0614">
    <property type="taxonomic scope" value="Bacteria"/>
</dbReference>
<sequence length="293" mass="32653" precursor="true">MVGLKKISSTLLLAFLSWVILGLLFPNSAFAFKTYKRIVSLAPSVTESLYFLGSIDSVVGVTDYDTFPPDVSNKPSVGGNVDPSLEKIINLKPDLVIGEKIFHHDLLNRLQAFNIDTLELTLHHRLSHVKEAFFKIAEKVNRIERAKKVWQDIDRGLGQRRSQLAARINKPTSMLVIVWHDPLIVAGGWSYIGDIMNAIGIKNAADSKKFSFPVISREELLLWNPDVILLVQTKKGMSINAEEFMKVTGNLPLKAKIVSFESEVLLHPGPRVLESADVLIKAIDMASKEEANK</sequence>
<dbReference type="HOGENOM" id="CLU_038034_2_8_0"/>
<dbReference type="STRING" id="891968.Anamo_0173"/>
<dbReference type="SUPFAM" id="SSF53807">
    <property type="entry name" value="Helical backbone' metal receptor"/>
    <property type="match status" value="1"/>
</dbReference>
<dbReference type="PANTHER" id="PTHR30535:SF34">
    <property type="entry name" value="MOLYBDATE-BINDING PROTEIN MOLA"/>
    <property type="match status" value="1"/>
</dbReference>
<dbReference type="GO" id="GO:0071281">
    <property type="term" value="P:cellular response to iron ion"/>
    <property type="evidence" value="ECO:0007669"/>
    <property type="project" value="TreeGrafter"/>
</dbReference>
<name>I4BU87_ACEMN</name>
<dbReference type="PANTHER" id="PTHR30535">
    <property type="entry name" value="VITAMIN B12-BINDING PROTEIN"/>
    <property type="match status" value="1"/>
</dbReference>
<keyword evidence="4" id="KW-1185">Reference proteome</keyword>
<proteinExistence type="predicted"/>
<reference evidence="4" key="1">
    <citation type="journal article" date="2013" name="Stand. Genomic Sci.">
        <title>Complete genome sequence of the moderate thermophile Anaerobaculum mobile type strain (NGA(T)).</title>
        <authorList>
            <person name="Mavromatis K."/>
            <person name="Stackebrandt E."/>
            <person name="Held B."/>
            <person name="Lapidus A."/>
            <person name="Nolan M."/>
            <person name="Lucas S."/>
            <person name="Hammon N."/>
            <person name="Deshpande S."/>
            <person name="Cheng J.F."/>
            <person name="Tapia R."/>
            <person name="Goodwin L.A."/>
            <person name="Pitluck S."/>
            <person name="Liolios K."/>
            <person name="Pagani I."/>
            <person name="Ivanova N."/>
            <person name="Mikhailova N."/>
            <person name="Huntemann M."/>
            <person name="Pati A."/>
            <person name="Chen A."/>
            <person name="Palaniappan K."/>
            <person name="Land M."/>
            <person name="Rohde M."/>
            <person name="Spring S."/>
            <person name="Goker M."/>
            <person name="Woyke T."/>
            <person name="Detter J.C."/>
            <person name="Bristow J."/>
            <person name="Eisen J.A."/>
            <person name="Markowitz V."/>
            <person name="Hugenholtz P."/>
            <person name="Klenk H.P."/>
            <person name="Kyrpides N.C."/>
        </authorList>
    </citation>
    <scope>NUCLEOTIDE SEQUENCE</scope>
    <source>
        <strain evidence="4">ATCC BAA-54 / DSM 13181 / NGA</strain>
    </source>
</reference>
<keyword evidence="1" id="KW-0732">Signal</keyword>
<dbReference type="Proteomes" id="UP000006061">
    <property type="component" value="Chromosome"/>
</dbReference>
<accession>I4BU87</accession>
<dbReference type="EMBL" id="CP003198">
    <property type="protein sequence ID" value="AFM20844.1"/>
    <property type="molecule type" value="Genomic_DNA"/>
</dbReference>
<organism evidence="3 4">
    <name type="scientific">Acetomicrobium mobile (strain ATCC BAA-54 / DSM 13181 / JCM 12221 / NGA)</name>
    <name type="common">Anaerobaculum mobile</name>
    <dbReference type="NCBI Taxonomy" id="891968"/>
    <lineage>
        <taxon>Bacteria</taxon>
        <taxon>Thermotogati</taxon>
        <taxon>Synergistota</taxon>
        <taxon>Synergistia</taxon>
        <taxon>Synergistales</taxon>
        <taxon>Acetomicrobiaceae</taxon>
        <taxon>Acetomicrobium</taxon>
    </lineage>
</organism>
<dbReference type="KEGG" id="amo:Anamo_0173"/>
<dbReference type="InterPro" id="IPR002491">
    <property type="entry name" value="ABC_transptr_periplasmic_BD"/>
</dbReference>
<evidence type="ECO:0000313" key="3">
    <source>
        <dbReference type="EMBL" id="AFM20844.1"/>
    </source>
</evidence>
<dbReference type="PATRIC" id="fig|891968.3.peg.178"/>
<dbReference type="PROSITE" id="PS50983">
    <property type="entry name" value="FE_B12_PBP"/>
    <property type="match status" value="1"/>
</dbReference>
<dbReference type="Pfam" id="PF01497">
    <property type="entry name" value="Peripla_BP_2"/>
    <property type="match status" value="1"/>
</dbReference>
<protein>
    <submittedName>
        <fullName evidence="3">ABC-type Fe3+-hydroxamate transport system, periplasmic component</fullName>
    </submittedName>
</protein>
<dbReference type="InterPro" id="IPR054828">
    <property type="entry name" value="Vit_B12_bind_prot"/>
</dbReference>